<dbReference type="Proteomes" id="UP000230066">
    <property type="component" value="Unassembled WGS sequence"/>
</dbReference>
<feature type="domain" description="Galactosyltransferase N-terminal" evidence="13">
    <location>
        <begin position="166"/>
        <end position="302"/>
    </location>
</feature>
<evidence type="ECO:0000256" key="3">
    <source>
        <dbReference type="ARBA" id="ARBA00005735"/>
    </source>
</evidence>
<evidence type="ECO:0000256" key="11">
    <source>
        <dbReference type="RuleBase" id="RU368121"/>
    </source>
</evidence>
<proteinExistence type="inferred from homology"/>
<name>A0A4E0RWQ0_FASHE</name>
<dbReference type="InterPro" id="IPR029044">
    <property type="entry name" value="Nucleotide-diphossugar_trans"/>
</dbReference>
<dbReference type="GO" id="GO:0016020">
    <property type="term" value="C:membrane"/>
    <property type="evidence" value="ECO:0007669"/>
    <property type="project" value="UniProtKB-SubCell"/>
</dbReference>
<dbReference type="GO" id="GO:0008378">
    <property type="term" value="F:galactosyltransferase activity"/>
    <property type="evidence" value="ECO:0007669"/>
    <property type="project" value="TreeGrafter"/>
</dbReference>
<feature type="domain" description="Galactosyltransferase C-terminal" evidence="12">
    <location>
        <begin position="336"/>
        <end position="398"/>
    </location>
</feature>
<evidence type="ECO:0000256" key="7">
    <source>
        <dbReference type="ARBA" id="ARBA00022968"/>
    </source>
</evidence>
<evidence type="ECO:0000256" key="4">
    <source>
        <dbReference type="ARBA" id="ARBA00022676"/>
    </source>
</evidence>
<dbReference type="Pfam" id="PF02709">
    <property type="entry name" value="Glyco_transf_7C"/>
    <property type="match status" value="1"/>
</dbReference>
<dbReference type="SUPFAM" id="SSF53448">
    <property type="entry name" value="Nucleotide-diphospho-sugar transferases"/>
    <property type="match status" value="1"/>
</dbReference>
<evidence type="ECO:0000313" key="14">
    <source>
        <dbReference type="EMBL" id="THD19700.1"/>
    </source>
</evidence>
<dbReference type="EMBL" id="JXXN02005804">
    <property type="protein sequence ID" value="THD19700.1"/>
    <property type="molecule type" value="Genomic_DNA"/>
</dbReference>
<keyword evidence="6 11" id="KW-0812">Transmembrane</keyword>
<dbReference type="GO" id="GO:0006688">
    <property type="term" value="P:glycosphingolipid biosynthetic process"/>
    <property type="evidence" value="ECO:0007669"/>
    <property type="project" value="TreeGrafter"/>
</dbReference>
<evidence type="ECO:0000256" key="1">
    <source>
        <dbReference type="ARBA" id="ARBA00004606"/>
    </source>
</evidence>
<evidence type="ECO:0000256" key="8">
    <source>
        <dbReference type="ARBA" id="ARBA00022989"/>
    </source>
</evidence>
<keyword evidence="7 11" id="KW-0735">Signal-anchor</keyword>
<evidence type="ECO:0000256" key="9">
    <source>
        <dbReference type="ARBA" id="ARBA00023136"/>
    </source>
</evidence>
<comment type="similarity">
    <text evidence="3 11">Belongs to the glycosyltransferase 7 family.</text>
</comment>
<dbReference type="GO" id="GO:0005975">
    <property type="term" value="P:carbohydrate metabolic process"/>
    <property type="evidence" value="ECO:0007669"/>
    <property type="project" value="InterPro"/>
</dbReference>
<accession>A0A4E0RWQ0</accession>
<dbReference type="InterPro" id="IPR027995">
    <property type="entry name" value="Galactosyl_T_N"/>
</dbReference>
<evidence type="ECO:0000256" key="5">
    <source>
        <dbReference type="ARBA" id="ARBA00022679"/>
    </source>
</evidence>
<keyword evidence="5 11" id="KW-0808">Transferase</keyword>
<keyword evidence="8 11" id="KW-1133">Transmembrane helix</keyword>
<dbReference type="Pfam" id="PF13733">
    <property type="entry name" value="Glyco_transf_7N"/>
    <property type="match status" value="1"/>
</dbReference>
<comment type="caution">
    <text evidence="14">The sequence shown here is derived from an EMBL/GenBank/DDBJ whole genome shotgun (WGS) entry which is preliminary data.</text>
</comment>
<organism evidence="14 15">
    <name type="scientific">Fasciola hepatica</name>
    <name type="common">Liver fluke</name>
    <dbReference type="NCBI Taxonomy" id="6192"/>
    <lineage>
        <taxon>Eukaryota</taxon>
        <taxon>Metazoa</taxon>
        <taxon>Spiralia</taxon>
        <taxon>Lophotrochozoa</taxon>
        <taxon>Platyhelminthes</taxon>
        <taxon>Trematoda</taxon>
        <taxon>Digenea</taxon>
        <taxon>Plagiorchiida</taxon>
        <taxon>Echinostomata</taxon>
        <taxon>Echinostomatoidea</taxon>
        <taxon>Fasciolidae</taxon>
        <taxon>Fasciola</taxon>
    </lineage>
</organism>
<feature type="transmembrane region" description="Helical" evidence="11">
    <location>
        <begin position="63"/>
        <end position="80"/>
    </location>
</feature>
<comment type="pathway">
    <text evidence="2 11">Protein modification; protein glycosylation.</text>
</comment>
<keyword evidence="10 11" id="KW-0325">Glycoprotein</keyword>
<dbReference type="Gene3D" id="3.90.550.10">
    <property type="entry name" value="Spore Coat Polysaccharide Biosynthesis Protein SpsA, Chain A"/>
    <property type="match status" value="1"/>
</dbReference>
<dbReference type="GO" id="GO:0005794">
    <property type="term" value="C:Golgi apparatus"/>
    <property type="evidence" value="ECO:0007669"/>
    <property type="project" value="TreeGrafter"/>
</dbReference>
<evidence type="ECO:0000313" key="15">
    <source>
        <dbReference type="Proteomes" id="UP000230066"/>
    </source>
</evidence>
<dbReference type="AlphaFoldDB" id="A0A4E0RWQ0"/>
<evidence type="ECO:0000256" key="6">
    <source>
        <dbReference type="ARBA" id="ARBA00022692"/>
    </source>
</evidence>
<sequence>MSSELSINLSKTESLNLANSTRFTYYAAMGDYPIAPRMLGLVSFWDSHMVFNSRRILNMLSRVLRLFAVVLIMIMLFHLLRDQWLSPQNQSGKDSFLFRRTRLVSTEKDPFYPFTKFIWYTFYRFIDPELLTVHTNATWYALSLFTDEYETMDPSARNEYFEDKLSEQLKRENITVQTGGYYDPDGITDLTNCDKINQTLTILIPYRKRAHNLLAFLSYMHRYLPLKFVHYRIVVLEQINLKAFNRAKLFNAGLRELGVLINELKRPFTEDTSTLHNCTSYCFVLHDVDKLPVSMQTPYECSPYPFQLARIAVARNKSATWVGNHRLEKGKSEHWFYDSFFGGVTIVNKRHIHRVNGLSNSFFGWGGEDDDFRKRMNKCSLSVQHASRNQSRYYFLDHPGDSAYNKRAAFLLRDHRVLIRMHRDGIRQTRYTVRGRIVRPLYTLYQISV</sequence>
<dbReference type="PANTHER" id="PTHR19300:SF57">
    <property type="entry name" value="BETA-1,4-N-ACETYLGALACTOSAMINYLTRANSFERASE"/>
    <property type="match status" value="1"/>
</dbReference>
<dbReference type="InterPro" id="IPR027791">
    <property type="entry name" value="Galactosyl_T_C"/>
</dbReference>
<dbReference type="UniPathway" id="UPA00378"/>
<dbReference type="InterPro" id="IPR003859">
    <property type="entry name" value="Galactosyl_T"/>
</dbReference>
<dbReference type="GO" id="GO:0033842">
    <property type="term" value="F:N-acetyl-beta-glucosaminyl-derivative 4-beta-N-acetylgalactosaminyltransferase activity"/>
    <property type="evidence" value="ECO:0007669"/>
    <property type="project" value="TreeGrafter"/>
</dbReference>
<evidence type="ECO:0000256" key="10">
    <source>
        <dbReference type="ARBA" id="ARBA00023180"/>
    </source>
</evidence>
<evidence type="ECO:0000259" key="13">
    <source>
        <dbReference type="Pfam" id="PF13733"/>
    </source>
</evidence>
<dbReference type="PRINTS" id="PR02050">
    <property type="entry name" value="B14GALTRFASE"/>
</dbReference>
<evidence type="ECO:0000256" key="2">
    <source>
        <dbReference type="ARBA" id="ARBA00004922"/>
    </source>
</evidence>
<gene>
    <name evidence="14" type="ORF">D915_009406</name>
</gene>
<reference evidence="14" key="1">
    <citation type="submission" date="2019-03" db="EMBL/GenBank/DDBJ databases">
        <title>Improved annotation for the trematode Fasciola hepatica.</title>
        <authorList>
            <person name="Choi Y.-J."/>
            <person name="Martin J."/>
            <person name="Mitreva M."/>
        </authorList>
    </citation>
    <scope>NUCLEOTIDE SEQUENCE [LARGE SCALE GENOMIC DNA]</scope>
</reference>
<keyword evidence="15" id="KW-1185">Reference proteome</keyword>
<comment type="function">
    <text evidence="11">Catalyses the transfer of galactose onto proteins or lipids.</text>
</comment>
<dbReference type="EC" id="2.4.1.-" evidence="11"/>
<keyword evidence="4 11" id="KW-0328">Glycosyltransferase</keyword>
<comment type="subcellular location">
    <subcellularLocation>
        <location evidence="1">Membrane</location>
        <topology evidence="1">Single-pass type II membrane protein</topology>
    </subcellularLocation>
</comment>
<dbReference type="PANTHER" id="PTHR19300">
    <property type="entry name" value="BETA-1,4-GALACTOSYLTRANSFERASE"/>
    <property type="match status" value="1"/>
</dbReference>
<keyword evidence="9 11" id="KW-0472">Membrane</keyword>
<evidence type="ECO:0000259" key="12">
    <source>
        <dbReference type="Pfam" id="PF02709"/>
    </source>
</evidence>
<protein>
    <recommendedName>
        <fullName evidence="11">Beta-1,4-galactosyltransferase</fullName>
        <ecNumber evidence="11">2.4.1.-</ecNumber>
    </recommendedName>
</protein>